<evidence type="ECO:0000256" key="7">
    <source>
        <dbReference type="ARBA" id="ARBA00023116"/>
    </source>
</evidence>
<evidence type="ECO:0000256" key="9">
    <source>
        <dbReference type="PROSITE-ProRule" id="PRU00492"/>
    </source>
</evidence>
<sequence length="769" mass="88455">MAMEVVKRSGKRERLDINKIRIALEFAFKGLNVDPLELETDARIQFRDGITTEEIQAVLIRTAAEKVSPEAPDWQYAAARLLLYDLYKKVAHIRGYEVKDELSKEYKTYNTEGFPAFVRKYVEEGIYGSYLIENYSERDLALLGSYIKPERDLYFNYTGIKILTDRYLARDSEGRVVELPQEMYMLVAMTLAVPEKPEERVRWAMEFYDLLSEHLVTVATPTLMNARRPLPQLSSCFVLTIDDDLYDIFDNVQKAAQISKHAGGLGIYLGKLRATGAPIRKFKGASSGVIPVVKILNDVMTYVDQLGMRKGSASLTLDIWHKDILDFLEVKTNAGDERKKAHDIHPAVAVPDLFMKRVRDKDVWTLMDPYYTKNVRDGRNLEDLWGDEFEEEYLRLERELPPDAKKVVSAFELWKRLLTVAFETGEPYIFFRDAANRLNPNKHAGMVYSSNLCMEIVQNMSATRHLSRSLDPETGEITLRKKAGDVVVCNLGSVNLGKVHTEEAIGEVLPKLVRLLDNVIEMNYYAIPEAEFTNRRYRSIGIGVSNYHYCLVKNGIRWESEEHLRFADRLFELIAFYAVKGSADLAKERGRYTLFEGSDWSRGIFFGRKIEEIEENSRENGNNLPWRDLAQEVRNYGLRNAYLLALMPTGSTSLILGATPSVDPIFAKYYKEENMSGILPQVPPEIDRFYWHYKSAYQIDQEWIVRAAAVRQKWVDQSQSLNLFIDPERIDGPTLSRIYQLAWELGLKSVYYLRSRSVLEIEECDSCAV</sequence>
<protein>
    <recommendedName>
        <fullName evidence="2 10">Ribonucleoside-diphosphate reductase</fullName>
        <ecNumber evidence="2 10">1.17.4.1</ecNumber>
    </recommendedName>
</protein>
<keyword evidence="3" id="KW-0021">Allosteric enzyme</keyword>
<dbReference type="Pfam" id="PF02867">
    <property type="entry name" value="Ribonuc_red_lgC"/>
    <property type="match status" value="1"/>
</dbReference>
<dbReference type="PROSITE" id="PS00089">
    <property type="entry name" value="RIBORED_LARGE"/>
    <property type="match status" value="1"/>
</dbReference>
<comment type="similarity">
    <text evidence="1 10">Belongs to the ribonucleoside diphosphate reductase large chain family.</text>
</comment>
<dbReference type="PANTHER" id="PTHR11573:SF6">
    <property type="entry name" value="RIBONUCLEOSIDE-DIPHOSPHATE REDUCTASE LARGE SUBUNIT"/>
    <property type="match status" value="1"/>
</dbReference>
<dbReference type="CDD" id="cd01679">
    <property type="entry name" value="RNR_I"/>
    <property type="match status" value="1"/>
</dbReference>
<evidence type="ECO:0000256" key="3">
    <source>
        <dbReference type="ARBA" id="ARBA00022533"/>
    </source>
</evidence>
<evidence type="ECO:0000313" key="12">
    <source>
        <dbReference type="EMBL" id="HHJ64073.1"/>
    </source>
</evidence>
<dbReference type="AlphaFoldDB" id="A0A7C5Q2U7"/>
<reference evidence="12" key="1">
    <citation type="journal article" date="2020" name="mSystems">
        <title>Genome- and Community-Level Interaction Insights into Carbon Utilization and Element Cycling Functions of Hydrothermarchaeota in Hydrothermal Sediment.</title>
        <authorList>
            <person name="Zhou Z."/>
            <person name="Liu Y."/>
            <person name="Xu W."/>
            <person name="Pan J."/>
            <person name="Luo Z.H."/>
            <person name="Li M."/>
        </authorList>
    </citation>
    <scope>NUCLEOTIDE SEQUENCE [LARGE SCALE GENOMIC DNA]</scope>
    <source>
        <strain evidence="12">HyVt-501</strain>
    </source>
</reference>
<dbReference type="PRINTS" id="PR01183">
    <property type="entry name" value="RIBORDTASEM1"/>
</dbReference>
<dbReference type="Pfam" id="PF00317">
    <property type="entry name" value="Ribonuc_red_lgN"/>
    <property type="match status" value="1"/>
</dbReference>
<dbReference type="SUPFAM" id="SSF48168">
    <property type="entry name" value="R1 subunit of ribonucleotide reductase, N-terminal domain"/>
    <property type="match status" value="1"/>
</dbReference>
<evidence type="ECO:0000256" key="10">
    <source>
        <dbReference type="RuleBase" id="RU003410"/>
    </source>
</evidence>
<evidence type="ECO:0000256" key="6">
    <source>
        <dbReference type="ARBA" id="ARBA00023002"/>
    </source>
</evidence>
<dbReference type="PROSITE" id="PS51161">
    <property type="entry name" value="ATP_CONE"/>
    <property type="match status" value="1"/>
</dbReference>
<dbReference type="InterPro" id="IPR013346">
    <property type="entry name" value="NrdE_NrdA_C"/>
</dbReference>
<keyword evidence="5 9" id="KW-0067">ATP-binding</keyword>
<proteinExistence type="inferred from homology"/>
<dbReference type="EMBL" id="DRNB01000151">
    <property type="protein sequence ID" value="HHJ64073.1"/>
    <property type="molecule type" value="Genomic_DNA"/>
</dbReference>
<evidence type="ECO:0000256" key="2">
    <source>
        <dbReference type="ARBA" id="ARBA00012274"/>
    </source>
</evidence>
<name>A0A7C5Q2U7_AQUAO</name>
<dbReference type="InterPro" id="IPR013509">
    <property type="entry name" value="RNR_lsu_N"/>
</dbReference>
<dbReference type="FunFam" id="3.20.70.20:FF:000014">
    <property type="entry name" value="Ribonucleoside-diphosphate reductase"/>
    <property type="match status" value="1"/>
</dbReference>
<dbReference type="GO" id="GO:0005971">
    <property type="term" value="C:ribonucleoside-diphosphate reductase complex"/>
    <property type="evidence" value="ECO:0007669"/>
    <property type="project" value="TreeGrafter"/>
</dbReference>
<dbReference type="PANTHER" id="PTHR11573">
    <property type="entry name" value="RIBONUCLEOSIDE-DIPHOSPHATE REDUCTASE LARGE CHAIN"/>
    <property type="match status" value="1"/>
</dbReference>
<keyword evidence="6 10" id="KW-0560">Oxidoreductase</keyword>
<evidence type="ECO:0000259" key="11">
    <source>
        <dbReference type="PROSITE" id="PS51161"/>
    </source>
</evidence>
<evidence type="ECO:0000256" key="5">
    <source>
        <dbReference type="ARBA" id="ARBA00022840"/>
    </source>
</evidence>
<dbReference type="InterPro" id="IPR005144">
    <property type="entry name" value="ATP-cone_dom"/>
</dbReference>
<dbReference type="InterPro" id="IPR008926">
    <property type="entry name" value="RNR_R1-su_N"/>
</dbReference>
<keyword evidence="7 10" id="KW-0215">Deoxyribonucleotide synthesis</keyword>
<organism evidence="12">
    <name type="scientific">Aquifex aeolicus</name>
    <dbReference type="NCBI Taxonomy" id="63363"/>
    <lineage>
        <taxon>Bacteria</taxon>
        <taxon>Pseudomonadati</taxon>
        <taxon>Aquificota</taxon>
        <taxon>Aquificia</taxon>
        <taxon>Aquificales</taxon>
        <taxon>Aquificaceae</taxon>
        <taxon>Aquifex</taxon>
    </lineage>
</organism>
<comment type="function">
    <text evidence="10">Provides the precursors necessary for DNA synthesis. Catalyzes the biosynthesis of deoxyribonucleotides from the corresponding ribonucleotides.</text>
</comment>
<comment type="catalytic activity">
    <reaction evidence="8 10">
        <text>a 2'-deoxyribonucleoside 5'-diphosphate + [thioredoxin]-disulfide + H2O = a ribonucleoside 5'-diphosphate + [thioredoxin]-dithiol</text>
        <dbReference type="Rhea" id="RHEA:23252"/>
        <dbReference type="Rhea" id="RHEA-COMP:10698"/>
        <dbReference type="Rhea" id="RHEA-COMP:10700"/>
        <dbReference type="ChEBI" id="CHEBI:15377"/>
        <dbReference type="ChEBI" id="CHEBI:29950"/>
        <dbReference type="ChEBI" id="CHEBI:50058"/>
        <dbReference type="ChEBI" id="CHEBI:57930"/>
        <dbReference type="ChEBI" id="CHEBI:73316"/>
        <dbReference type="EC" id="1.17.4.1"/>
    </reaction>
</comment>
<dbReference type="UniPathway" id="UPA00326"/>
<evidence type="ECO:0000256" key="1">
    <source>
        <dbReference type="ARBA" id="ARBA00010406"/>
    </source>
</evidence>
<dbReference type="Pfam" id="PF03477">
    <property type="entry name" value="ATP-cone"/>
    <property type="match status" value="1"/>
</dbReference>
<dbReference type="Gene3D" id="3.20.70.20">
    <property type="match status" value="1"/>
</dbReference>
<dbReference type="SUPFAM" id="SSF51998">
    <property type="entry name" value="PFL-like glycyl radical enzymes"/>
    <property type="match status" value="1"/>
</dbReference>
<dbReference type="NCBIfam" id="TIGR02506">
    <property type="entry name" value="NrdE_NrdA"/>
    <property type="match status" value="1"/>
</dbReference>
<dbReference type="Proteomes" id="UP000885792">
    <property type="component" value="Unassembled WGS sequence"/>
</dbReference>
<keyword evidence="4 9" id="KW-0547">Nucleotide-binding</keyword>
<evidence type="ECO:0000256" key="8">
    <source>
        <dbReference type="ARBA" id="ARBA00047754"/>
    </source>
</evidence>
<comment type="caution">
    <text evidence="12">The sequence shown here is derived from an EMBL/GenBank/DDBJ whole genome shotgun (WGS) entry which is preliminary data.</text>
</comment>
<dbReference type="GO" id="GO:0009263">
    <property type="term" value="P:deoxyribonucleotide biosynthetic process"/>
    <property type="evidence" value="ECO:0007669"/>
    <property type="project" value="UniProtKB-KW"/>
</dbReference>
<evidence type="ECO:0000256" key="4">
    <source>
        <dbReference type="ARBA" id="ARBA00022741"/>
    </source>
</evidence>
<dbReference type="InterPro" id="IPR039718">
    <property type="entry name" value="Rrm1"/>
</dbReference>
<feature type="domain" description="ATP-cone" evidence="11">
    <location>
        <begin position="3"/>
        <end position="92"/>
    </location>
</feature>
<accession>A0A7C5Q2U7</accession>
<gene>
    <name evidence="12" type="ORF">ENJ61_04110</name>
</gene>
<dbReference type="InterPro" id="IPR000788">
    <property type="entry name" value="RNR_lg_C"/>
</dbReference>
<dbReference type="GO" id="GO:0005524">
    <property type="term" value="F:ATP binding"/>
    <property type="evidence" value="ECO:0007669"/>
    <property type="project" value="UniProtKB-UniRule"/>
</dbReference>
<dbReference type="EC" id="1.17.4.1" evidence="2 10"/>
<dbReference type="GO" id="GO:0004748">
    <property type="term" value="F:ribonucleoside-diphosphate reductase activity, thioredoxin disulfide as acceptor"/>
    <property type="evidence" value="ECO:0007669"/>
    <property type="project" value="UniProtKB-EC"/>
</dbReference>